<dbReference type="InterPro" id="IPR045097">
    <property type="entry name" value="Thymidate_synth/dCMP_Mease"/>
</dbReference>
<keyword evidence="3 6" id="KW-0489">Methyltransferase</keyword>
<dbReference type="Pfam" id="PF00303">
    <property type="entry name" value="Thymidylat_synt"/>
    <property type="match status" value="1"/>
</dbReference>
<comment type="similarity">
    <text evidence="6">Belongs to the thymidylate synthase family. Bacterial-type ThyA subfamily.</text>
</comment>
<comment type="subcellular location">
    <subcellularLocation>
        <location evidence="6">Cytoplasm</location>
    </subcellularLocation>
</comment>
<feature type="binding site" description="in other chain" evidence="6">
    <location>
        <begin position="210"/>
        <end position="212"/>
    </location>
    <ligand>
        <name>dUMP</name>
        <dbReference type="ChEBI" id="CHEBI:246422"/>
        <note>ligand shared between dimeric partners</note>
    </ligand>
</feature>
<dbReference type="SUPFAM" id="SSF55831">
    <property type="entry name" value="Thymidylate synthase/dCMP hydroxymethylase"/>
    <property type="match status" value="1"/>
</dbReference>
<feature type="binding site" evidence="6">
    <location>
        <begin position="129"/>
        <end position="130"/>
    </location>
    <ligand>
        <name>dUMP</name>
        <dbReference type="ChEBI" id="CHEBI:246422"/>
        <note>ligand shared between dimeric partners</note>
    </ligand>
</feature>
<organism evidence="9 10">
    <name type="scientific">Corynebacterium breve</name>
    <dbReference type="NCBI Taxonomy" id="3049799"/>
    <lineage>
        <taxon>Bacteria</taxon>
        <taxon>Bacillati</taxon>
        <taxon>Actinomycetota</taxon>
        <taxon>Actinomycetes</taxon>
        <taxon>Mycobacteriales</taxon>
        <taxon>Corynebacteriaceae</taxon>
        <taxon>Corynebacterium</taxon>
    </lineage>
</organism>
<dbReference type="NCBIfam" id="NF002499">
    <property type="entry name" value="PRK01827.1-5"/>
    <property type="match status" value="1"/>
</dbReference>
<dbReference type="InterPro" id="IPR000398">
    <property type="entry name" value="Thymidylate_synthase"/>
</dbReference>
<feature type="domain" description="Thymidylate synthase/dCMP hydroxymethylase" evidence="8">
    <location>
        <begin position="6"/>
        <end position="266"/>
    </location>
</feature>
<dbReference type="HAMAP" id="MF_00008">
    <property type="entry name" value="Thymidy_synth_bact"/>
    <property type="match status" value="1"/>
</dbReference>
<comment type="caution">
    <text evidence="6">Lacks conserved residue(s) required for the propagation of feature annotation.</text>
</comment>
<evidence type="ECO:0000256" key="6">
    <source>
        <dbReference type="HAMAP-Rule" id="MF_00008"/>
    </source>
</evidence>
<feature type="binding site" description="in other chain" evidence="6">
    <location>
        <position position="180"/>
    </location>
    <ligand>
        <name>dUMP</name>
        <dbReference type="ChEBI" id="CHEBI:246422"/>
        <note>ligand shared between dimeric partners</note>
    </ligand>
</feature>
<proteinExistence type="inferred from homology"/>
<dbReference type="Gene3D" id="3.30.572.10">
    <property type="entry name" value="Thymidylate synthase/dCMP hydroxymethylase domain"/>
    <property type="match status" value="1"/>
</dbReference>
<protein>
    <recommendedName>
        <fullName evidence="1 6">Thymidylate synthase</fullName>
        <shortName evidence="6">TS</shortName>
        <shortName evidence="6">TSase</shortName>
        <ecNumber evidence="1 6">2.1.1.45</ecNumber>
    </recommendedName>
</protein>
<dbReference type="EMBL" id="CP126969">
    <property type="protein sequence ID" value="WIM68369.1"/>
    <property type="molecule type" value="Genomic_DNA"/>
</dbReference>
<dbReference type="PRINTS" id="PR00108">
    <property type="entry name" value="THYMDSNTHASE"/>
</dbReference>
<keyword evidence="2 6" id="KW-0963">Cytoplasm</keyword>
<feature type="binding site" description="in other chain" evidence="6">
    <location>
        <begin position="169"/>
        <end position="172"/>
    </location>
    <ligand>
        <name>dUMP</name>
        <dbReference type="ChEBI" id="CHEBI:246422"/>
        <note>ligand shared between dimeric partners</note>
    </ligand>
</feature>
<evidence type="ECO:0000259" key="8">
    <source>
        <dbReference type="Pfam" id="PF00303"/>
    </source>
</evidence>
<evidence type="ECO:0000313" key="10">
    <source>
        <dbReference type="Proteomes" id="UP001225598"/>
    </source>
</evidence>
<name>A0ABY8VFW5_9CORY</name>
<keyword evidence="10" id="KW-1185">Reference proteome</keyword>
<feature type="active site" description="Nucleophile" evidence="6">
    <location>
        <position position="149"/>
    </location>
</feature>
<dbReference type="RefSeq" id="WP_284825864.1">
    <property type="nucleotide sequence ID" value="NZ_CP126969.1"/>
</dbReference>
<reference evidence="9 10" key="1">
    <citation type="submission" date="2023-05" db="EMBL/GenBank/DDBJ databases">
        <title>Corynebacterium suedekumii sp. nov. and Corynebacterium breve sp. nov. isolated from raw cow's milk.</title>
        <authorList>
            <person name="Baer M.K."/>
            <person name="Mehl L."/>
            <person name="Hellmuth R."/>
            <person name="Marke G."/>
            <person name="Lipski A."/>
        </authorList>
    </citation>
    <scope>NUCLEOTIDE SEQUENCE [LARGE SCALE GENOMIC DNA]</scope>
    <source>
        <strain evidence="9 10">R4</strain>
    </source>
</reference>
<evidence type="ECO:0000256" key="3">
    <source>
        <dbReference type="ARBA" id="ARBA00022603"/>
    </source>
</evidence>
<evidence type="ECO:0000256" key="1">
    <source>
        <dbReference type="ARBA" id="ARBA00011947"/>
    </source>
</evidence>
<dbReference type="InterPro" id="IPR023451">
    <property type="entry name" value="Thymidate_synth/dCMP_Mease_dom"/>
</dbReference>
<dbReference type="InterPro" id="IPR036926">
    <property type="entry name" value="Thymidate_synth/dCMP_Mease_sf"/>
</dbReference>
<dbReference type="EC" id="2.1.1.45" evidence="1 6"/>
<dbReference type="NCBIfam" id="TIGR03284">
    <property type="entry name" value="thym_sym"/>
    <property type="match status" value="2"/>
</dbReference>
<evidence type="ECO:0000256" key="4">
    <source>
        <dbReference type="ARBA" id="ARBA00022679"/>
    </source>
</evidence>
<dbReference type="Proteomes" id="UP001225598">
    <property type="component" value="Chromosome"/>
</dbReference>
<comment type="pathway">
    <text evidence="6">Pyrimidine metabolism; dTTP biosynthesis.</text>
</comment>
<dbReference type="GO" id="GO:0032259">
    <property type="term" value="P:methylation"/>
    <property type="evidence" value="ECO:0007669"/>
    <property type="project" value="UniProtKB-KW"/>
</dbReference>
<evidence type="ECO:0000256" key="2">
    <source>
        <dbReference type="ARBA" id="ARBA00022490"/>
    </source>
</evidence>
<feature type="binding site" evidence="6">
    <location>
        <position position="265"/>
    </location>
    <ligand>
        <name>(6R)-5,10-methylene-5,6,7,8-tetrahydrofolate</name>
        <dbReference type="ChEBI" id="CHEBI:15636"/>
    </ligand>
</feature>
<accession>A0ABY8VFW5</accession>
<dbReference type="PANTHER" id="PTHR11548:SF9">
    <property type="entry name" value="THYMIDYLATE SYNTHASE"/>
    <property type="match status" value="1"/>
</dbReference>
<feature type="active site" evidence="7">
    <location>
        <position position="149"/>
    </location>
</feature>
<dbReference type="CDD" id="cd00351">
    <property type="entry name" value="TS_Pyrimidine_HMase"/>
    <property type="match status" value="1"/>
</dbReference>
<dbReference type="NCBIfam" id="NF002497">
    <property type="entry name" value="PRK01827.1-3"/>
    <property type="match status" value="1"/>
</dbReference>
<dbReference type="PROSITE" id="PS00091">
    <property type="entry name" value="THYMIDYLATE_SYNTHASE"/>
    <property type="match status" value="1"/>
</dbReference>
<comment type="function">
    <text evidence="6">Catalyzes the reductive methylation of 2'-deoxyuridine-5'-monophosphate (dUMP) to 2'-deoxythymidine-5'-monophosphate (dTMP) while utilizing 5,10-methylenetetrahydrofolate (mTHF) as the methyl donor and reductant in the reaction, yielding dihydrofolate (DHF) as a by-product. This enzymatic reaction provides an intracellular de novo source of dTMP, an essential precursor for DNA biosynthesis.</text>
</comment>
<dbReference type="PANTHER" id="PTHR11548">
    <property type="entry name" value="THYMIDYLATE SYNTHASE 1"/>
    <property type="match status" value="1"/>
</dbReference>
<dbReference type="GO" id="GO:0004799">
    <property type="term" value="F:thymidylate synthase activity"/>
    <property type="evidence" value="ECO:0007669"/>
    <property type="project" value="UniProtKB-EC"/>
</dbReference>
<comment type="catalytic activity">
    <reaction evidence="6">
        <text>dUMP + (6R)-5,10-methylene-5,6,7,8-tetrahydrofolate = 7,8-dihydrofolate + dTMP</text>
        <dbReference type="Rhea" id="RHEA:12104"/>
        <dbReference type="ChEBI" id="CHEBI:15636"/>
        <dbReference type="ChEBI" id="CHEBI:57451"/>
        <dbReference type="ChEBI" id="CHEBI:63528"/>
        <dbReference type="ChEBI" id="CHEBI:246422"/>
        <dbReference type="EC" id="2.1.1.45"/>
    </reaction>
</comment>
<sequence length="266" mass="30126">MTVPTPYEDLLRDILENGQAKGDRTGTGTTSVFGRQIRYNLADSFPLLTTKKVFFKGVVGELLWFLQGSSNVKFLQDNNIKIWDEWATEDGELGPVYGVQWRSWPTPNGEHIDQIQVALDTLKNNPDSRRILVSAWNVSELDRMALLPCHLLFQLYVVDGVLSMQVYQRSADMFLGVPFNIASYALLTHMFAQQAGLEVGELIWTGGDCHIYNDHLEQVKEQLSREARPYPQLKLNKAASIFDYSFEDIEVEGYDPHPKISAPVSV</sequence>
<feature type="binding site" description="in other chain" evidence="6">
    <location>
        <position position="24"/>
    </location>
    <ligand>
        <name>dUMP</name>
        <dbReference type="ChEBI" id="CHEBI:246422"/>
        <note>ligand shared between dimeric partners</note>
    </ligand>
</feature>
<comment type="subunit">
    <text evidence="6">Homodimer.</text>
</comment>
<feature type="binding site" evidence="6">
    <location>
        <position position="172"/>
    </location>
    <ligand>
        <name>(6R)-5,10-methylene-5,6,7,8-tetrahydrofolate</name>
        <dbReference type="ChEBI" id="CHEBI:15636"/>
    </ligand>
</feature>
<evidence type="ECO:0000256" key="5">
    <source>
        <dbReference type="ARBA" id="ARBA00022727"/>
    </source>
</evidence>
<evidence type="ECO:0000313" key="9">
    <source>
        <dbReference type="EMBL" id="WIM68369.1"/>
    </source>
</evidence>
<keyword evidence="4 6" id="KW-0808">Transferase</keyword>
<dbReference type="InterPro" id="IPR020940">
    <property type="entry name" value="Thymidylate_synthase_AS"/>
</dbReference>
<gene>
    <name evidence="6" type="primary">thyA</name>
    <name evidence="9" type="ORF">QP027_02950</name>
</gene>
<keyword evidence="5 6" id="KW-0545">Nucleotide biosynthesis</keyword>
<evidence type="ECO:0000256" key="7">
    <source>
        <dbReference type="PROSITE-ProRule" id="PRU10016"/>
    </source>
</evidence>